<proteinExistence type="inferred from homology"/>
<reference evidence="5 6" key="1">
    <citation type="submission" date="2023-10" db="EMBL/GenBank/DDBJ databases">
        <title>Novel methanotroph of the genus Methylocapsa from a subarctic wetland.</title>
        <authorList>
            <person name="Belova S.E."/>
            <person name="Oshkin I.Y."/>
            <person name="Miroshnikov K."/>
            <person name="Dedysh S.N."/>
        </authorList>
    </citation>
    <scope>NUCLEOTIDE SEQUENCE [LARGE SCALE GENOMIC DNA]</scope>
    <source>
        <strain evidence="5 6">RX1</strain>
    </source>
</reference>
<dbReference type="PANTHER" id="PTHR10430:SF16">
    <property type="entry name" value="PEROXIREDOXIN-5, MITOCHONDRIAL"/>
    <property type="match status" value="1"/>
</dbReference>
<protein>
    <recommendedName>
        <fullName evidence="3">Glutathione-dependent peroxiredoxin</fullName>
        <ecNumber evidence="3">1.11.1.27</ecNumber>
    </recommendedName>
</protein>
<dbReference type="Pfam" id="PF08534">
    <property type="entry name" value="Redoxin"/>
    <property type="match status" value="1"/>
</dbReference>
<dbReference type="EMBL" id="CP136862">
    <property type="protein sequence ID" value="WOJ88222.1"/>
    <property type="molecule type" value="Genomic_DNA"/>
</dbReference>
<dbReference type="SUPFAM" id="SSF52833">
    <property type="entry name" value="Thioredoxin-like"/>
    <property type="match status" value="1"/>
</dbReference>
<sequence>MTIKAGDPLPKATFTVMSKEGPKLRTTDEIFKDRKVVLFGVPGAFTPTCSAAHLPGFRDRAEDFKARGVDEIAVTSVNDVFVMDAWAKNTDAETKISFLADGNGDFANALGLSLDLTERGLGVRSQRYAMLVEDGVVRKLNIEPAPGKAEVSSAEALLEQI</sequence>
<comment type="catalytic activity">
    <reaction evidence="3">
        <text>a hydroperoxide + 2 glutathione = an alcohol + glutathione disulfide + H2O</text>
        <dbReference type="Rhea" id="RHEA:62632"/>
        <dbReference type="ChEBI" id="CHEBI:15377"/>
        <dbReference type="ChEBI" id="CHEBI:30879"/>
        <dbReference type="ChEBI" id="CHEBI:35924"/>
        <dbReference type="ChEBI" id="CHEBI:57925"/>
        <dbReference type="ChEBI" id="CHEBI:58297"/>
        <dbReference type="EC" id="1.11.1.27"/>
    </reaction>
</comment>
<evidence type="ECO:0000313" key="5">
    <source>
        <dbReference type="EMBL" id="WOJ88222.1"/>
    </source>
</evidence>
<keyword evidence="1 3" id="KW-0575">Peroxidase</keyword>
<dbReference type="Proteomes" id="UP001626536">
    <property type="component" value="Chromosome"/>
</dbReference>
<comment type="function">
    <text evidence="3">Thiol-specific peroxidase that catalyzes the reduction of hydrogen peroxide and organic hydroperoxides to water and alcohols, respectively. Plays a role in cell protection against oxidative stress by detoxifying peroxides.</text>
</comment>
<dbReference type="Gene3D" id="3.40.30.10">
    <property type="entry name" value="Glutaredoxin"/>
    <property type="match status" value="1"/>
</dbReference>
<organism evidence="5 6">
    <name type="scientific">Methylocapsa polymorpha</name>
    <dbReference type="NCBI Taxonomy" id="3080828"/>
    <lineage>
        <taxon>Bacteria</taxon>
        <taxon>Pseudomonadati</taxon>
        <taxon>Pseudomonadota</taxon>
        <taxon>Alphaproteobacteria</taxon>
        <taxon>Hyphomicrobiales</taxon>
        <taxon>Beijerinckiaceae</taxon>
        <taxon>Methylocapsa</taxon>
    </lineage>
</organism>
<gene>
    <name evidence="5" type="ORF">RZS28_10210</name>
</gene>
<dbReference type="InterPro" id="IPR037944">
    <property type="entry name" value="PRX5-like"/>
</dbReference>
<keyword evidence="6" id="KW-1185">Reference proteome</keyword>
<dbReference type="CDD" id="cd03013">
    <property type="entry name" value="PRX5_like"/>
    <property type="match status" value="1"/>
</dbReference>
<comment type="similarity">
    <text evidence="3">Belongs to the peroxiredoxin family. Prx5 subfamily.</text>
</comment>
<evidence type="ECO:0000259" key="4">
    <source>
        <dbReference type="Pfam" id="PF08534"/>
    </source>
</evidence>
<evidence type="ECO:0000256" key="1">
    <source>
        <dbReference type="ARBA" id="ARBA00022559"/>
    </source>
</evidence>
<accession>A0ABZ0HLQ0</accession>
<evidence type="ECO:0000313" key="6">
    <source>
        <dbReference type="Proteomes" id="UP001626536"/>
    </source>
</evidence>
<name>A0ABZ0HLQ0_9HYPH</name>
<evidence type="ECO:0000256" key="2">
    <source>
        <dbReference type="ARBA" id="ARBA00023002"/>
    </source>
</evidence>
<feature type="domain" description="Redoxin" evidence="4">
    <location>
        <begin position="4"/>
        <end position="158"/>
    </location>
</feature>
<keyword evidence="3" id="KW-0049">Antioxidant</keyword>
<dbReference type="InterPro" id="IPR036249">
    <property type="entry name" value="Thioredoxin-like_sf"/>
</dbReference>
<keyword evidence="3" id="KW-0676">Redox-active center</keyword>
<dbReference type="RefSeq" id="WP_407337662.1">
    <property type="nucleotide sequence ID" value="NZ_CP136862.1"/>
</dbReference>
<dbReference type="InterPro" id="IPR013740">
    <property type="entry name" value="Redoxin"/>
</dbReference>
<keyword evidence="2 3" id="KW-0560">Oxidoreductase</keyword>
<dbReference type="EC" id="1.11.1.27" evidence="3"/>
<dbReference type="PANTHER" id="PTHR10430">
    <property type="entry name" value="PEROXIREDOXIN"/>
    <property type="match status" value="1"/>
</dbReference>
<evidence type="ECO:0000256" key="3">
    <source>
        <dbReference type="RuleBase" id="RU366011"/>
    </source>
</evidence>